<feature type="compositionally biased region" description="Polar residues" evidence="2">
    <location>
        <begin position="1041"/>
        <end position="1050"/>
    </location>
</feature>
<dbReference type="EMBL" id="JBBPFD010000015">
    <property type="protein sequence ID" value="KAK7896463.1"/>
    <property type="molecule type" value="Genomic_DNA"/>
</dbReference>
<feature type="coiled-coil region" evidence="1">
    <location>
        <begin position="290"/>
        <end position="345"/>
    </location>
</feature>
<feature type="region of interest" description="Disordered" evidence="2">
    <location>
        <begin position="1041"/>
        <end position="1107"/>
    </location>
</feature>
<feature type="coiled-coil region" evidence="1">
    <location>
        <begin position="656"/>
        <end position="683"/>
    </location>
</feature>
<feature type="compositionally biased region" description="Basic and acidic residues" evidence="2">
    <location>
        <begin position="1051"/>
        <end position="1062"/>
    </location>
</feature>
<dbReference type="GO" id="GO:1903358">
    <property type="term" value="P:regulation of Golgi organization"/>
    <property type="evidence" value="ECO:0007669"/>
    <property type="project" value="TreeGrafter"/>
</dbReference>
<feature type="coiled-coil region" evidence="1">
    <location>
        <begin position="2120"/>
        <end position="2154"/>
    </location>
</feature>
<feature type="region of interest" description="Disordered" evidence="2">
    <location>
        <begin position="2168"/>
        <end position="2229"/>
    </location>
</feature>
<feature type="region of interest" description="Disordered" evidence="2">
    <location>
        <begin position="210"/>
        <end position="230"/>
    </location>
</feature>
<reference evidence="5" key="1">
    <citation type="submission" date="2024-04" db="EMBL/GenBank/DDBJ databases">
        <title>Salinicola lusitanus LLJ914,a marine bacterium isolated from the Okinawa Trough.</title>
        <authorList>
            <person name="Li J."/>
        </authorList>
    </citation>
    <scope>NUCLEOTIDE SEQUENCE [LARGE SCALE GENOMIC DNA]</scope>
</reference>
<feature type="compositionally biased region" description="Polar residues" evidence="2">
    <location>
        <begin position="1679"/>
        <end position="1696"/>
    </location>
</feature>
<feature type="coiled-coil region" evidence="1">
    <location>
        <begin position="385"/>
        <end position="626"/>
    </location>
</feature>
<feature type="region of interest" description="Disordered" evidence="2">
    <location>
        <begin position="1824"/>
        <end position="1864"/>
    </location>
</feature>
<feature type="compositionally biased region" description="Basic and acidic residues" evidence="2">
    <location>
        <begin position="1636"/>
        <end position="1652"/>
    </location>
</feature>
<feature type="compositionally biased region" description="Basic and acidic residues" evidence="2">
    <location>
        <begin position="1080"/>
        <end position="1104"/>
    </location>
</feature>
<feature type="coiled-coil region" evidence="1">
    <location>
        <begin position="2002"/>
        <end position="2064"/>
    </location>
</feature>
<feature type="compositionally biased region" description="Basic and acidic residues" evidence="2">
    <location>
        <begin position="2187"/>
        <end position="2202"/>
    </location>
</feature>
<evidence type="ECO:0000256" key="2">
    <source>
        <dbReference type="SAM" id="MobiDB-lite"/>
    </source>
</evidence>
<feature type="compositionally biased region" description="Polar residues" evidence="2">
    <location>
        <begin position="1513"/>
        <end position="1526"/>
    </location>
</feature>
<evidence type="ECO:0000256" key="1">
    <source>
        <dbReference type="SAM" id="Coils"/>
    </source>
</evidence>
<comment type="caution">
    <text evidence="4">The sequence shown here is derived from an EMBL/GenBank/DDBJ whole genome shotgun (WGS) entry which is preliminary data.</text>
</comment>
<feature type="region of interest" description="Disordered" evidence="2">
    <location>
        <begin position="1906"/>
        <end position="1932"/>
    </location>
</feature>
<dbReference type="GO" id="GO:0005813">
    <property type="term" value="C:centrosome"/>
    <property type="evidence" value="ECO:0007669"/>
    <property type="project" value="TreeGrafter"/>
</dbReference>
<dbReference type="Proteomes" id="UP001460270">
    <property type="component" value="Unassembled WGS sequence"/>
</dbReference>
<feature type="compositionally biased region" description="Basic and acidic residues" evidence="2">
    <location>
        <begin position="1824"/>
        <end position="1836"/>
    </location>
</feature>
<dbReference type="GO" id="GO:0005794">
    <property type="term" value="C:Golgi apparatus"/>
    <property type="evidence" value="ECO:0007669"/>
    <property type="project" value="TreeGrafter"/>
</dbReference>
<dbReference type="GO" id="GO:0060090">
    <property type="term" value="F:molecular adaptor activity"/>
    <property type="evidence" value="ECO:0007669"/>
    <property type="project" value="TreeGrafter"/>
</dbReference>
<dbReference type="InterPro" id="IPR052593">
    <property type="entry name" value="MT-associated_AKAP9-binding"/>
</dbReference>
<feature type="compositionally biased region" description="Polar residues" evidence="2">
    <location>
        <begin position="2097"/>
        <end position="2118"/>
    </location>
</feature>
<sequence length="2471" mass="279954">MKDLCRICRARLVGNQCRWIFSPSAKNKLQVILSHVLGREVTRDGRGEFLCGKCVFQLEKVMNCDVDLSHIQDEYNMRIRKLQAEKDHLIQCMMHVYRKNNPDKDKDDGESNFKTQYEDAGRTNPKSQMRRCVSLDRIAGKSTGIKLGFGHEGSMRFSSLRGTRHRSQSMYLDLVHRKSPKSRYGFKGRSTSLLCLNKDFASETPSTVRQKAVKGLSGPNSGVGLGKTQSRLQSTNQPTVISDLIQLLCCITTHQISESSCLYPPPSCRPKDNTALQELAEEFDDEYTPVSVKKSELARVESLNKQLTEELTQARNANEILSKTIEDIKNETTVLTQKLDEKENALNSEKKNALKRDKTIQGLIQNLSEKETRSVISLYDLWAKIAELCHEIEDREEALSKAREAAHKAQLLKYQGVEEHQNLLMEKQTELAQLRKLQRALDRKEQELASLQQAKDQLEMELEDMQQQQKKGDKAINSALEQQYQETLNQTKQKLLAHEVTIQRLRSTLIDKEQQLQEYIKMIRDLEDSKSSEGVDGMLSMLRQRLKEKEKALEQALDEKFAAIEDKDNEIHMLQLALREKERDLERLNNLVSHNEETNNHLANRLKNLQRSKQEIEDNLSRSLREKDAIISQLQLSLDGKTKDLEESDEHHKYMMSQRTQEIDDLRKQLSDKQQHLNAVEKQCSARTQEALSETAELRRLLEDKDYLIMYAHLNSKLLQQTKDRDQYTNEIKQTEESAHVLELRHTIQIMQEKLDKKEAELCTKIEENDENLALPKKNIILKKELLQNNEALNKALKREAELKLLLNELEGRCESQTANIESLCATLKTKDEIINTVPSFKALQQEHEALNRALKAEQQLYSSLVRTVKEQDSAQRLHALQLELTAVQLLRQQLEESIKINEELRDDLEAEIHRVKLREGMDIIDPKELESMKNQLEDAQRWNVSLQARLGAIQNRGGGVGGANDDQTSYMSICVGEDQDDSLSHLTAQELREKVTELQDYVSKQHALNRDLQNKLTLTQDRESQTDYILEQNIGGDLLNNTGFKSTTDQTREQTRSDNYAKGDPCVVDMTTSSQFDDPCLKEKGDQTTHPKEQTSHESKEECVEASGSTVMTWDARIPKEMIKQNLTKLPSQSRLPVPVRRRTEATGAALEHQILDVAHGYDQHALSSDSLSSQSASSSLDPPVFDGNSEVRQAGRSTVPDVPPATQLDLLQQQCRDKEALISELYEKLAVLNELQSQLQEKERLNVQLTESLQARESTIAYLTACSLDNQNALDSNLSGSNATLQNKCTELEHALNEKEKYIFELTELLLEADKVLNSSTSPNFNNGGLDIKAALQRNACCKERIEMIYFQDHSSQTLSEQAIDSQMSDSQNRTMVVLMNCLNTTESAIASLTAHCTDTLERLKKAFFDREKLGEVTPFSIETSSADCSGSHQTGEQGPHHNLQVLYEVFSSLQQKVFELQASQKTSDVQRPSQNTKALPPNVQNQIETLHKELREKRKTCKSLEEKLATAQSIMSKTPSPGATQKALKQDEKGVQVDLQDLGYETSAKSENDREESSSTDLEVGFKPICSASSLPSLLKQEQTAFSSTENIYSASSTYPTSPVLSSAKASLKSLRRSSLSSDVVASTYEPSATREDDQRELNNEEKDTIGQIKGNGLRDKSSSLNMSSERRGSLGLSTSDLLQSRSGSTSPARLESLIQSQARELSQLRQEIKDSRRLGALQRQQLEDLGKAFSNLIQSAQLDNLMGEEVKKQLDRSIAIMDSLEGRLDRSQHCLEGESLLGREHGSKVSHRTVLFTPCRVKVVEFRQSSRLHSDILHLDRTSSSHSSHESKATQSRPHSTEWTVGGGGGVSEEGASDHRDTVSRLQGLHRENARLQEQLRSSEQLNTTLRSELDLHCTIMAQSGSQGESRPEARTEPRTTSPRGCPLTPDLLAEHLQEIRALRQRLEESIRNNDSLREQLEKKLAEVEKDPVRSHIFIQDRSQGQMNSESQDKQKEIDKLRETVARRTAKLEQSRKDCETLRQENTRVQERLEIVSQERTQLQESLISSKDQLHRLQREVKVQSQQLSDSHHLLQSLRVELQVYEKLKNQDPKSTADGQSAQRQEPASSSSSVDLAELMSEIKHLRLQLERSIQTNNALRQKLEEQINRGPNHSETININYLLSSPEETTRPQGRESSSPAQHRERARNTRDQRQESAVDGGSVSGSSVDSASGAPSRLVPGHRMWANRNGRHVLGLIEDYSALRKHISEGRKLSHSMDTDLQECVRLFKEQCSDKNHNKQSSRRTSQEQAEVQESMEGGTRQSKPTQNKIKKLVILLRWYIFLCTQLRFGKNLFVEQKPLRSLSSDINTMQHVLEEAGRLMKLLWRVSLPVSVTTADVGLNQQCSGVNSCCPSSLQDEQLRREICRLKNRVLQQEKMLSGAVKRLGTTNQLKEGMERVIIDQLSLTHGILKKARGNLEEIPANGL</sequence>
<feature type="region of interest" description="Disordered" evidence="2">
    <location>
        <begin position="2094"/>
        <end position="2119"/>
    </location>
</feature>
<dbReference type="Pfam" id="PF23246">
    <property type="entry name" value="CC_CDK5RAP2"/>
    <property type="match status" value="1"/>
</dbReference>
<feature type="compositionally biased region" description="Polar residues" evidence="2">
    <location>
        <begin position="1126"/>
        <end position="1136"/>
    </location>
</feature>
<feature type="region of interest" description="Disordered" evidence="2">
    <location>
        <begin position="2278"/>
        <end position="2310"/>
    </location>
</feature>
<dbReference type="InterPro" id="IPR056273">
    <property type="entry name" value="CDK5RAP2_MYOME_CC"/>
</dbReference>
<feature type="region of interest" description="Disordered" evidence="2">
    <location>
        <begin position="1624"/>
        <end position="1696"/>
    </location>
</feature>
<feature type="compositionally biased region" description="Low complexity" evidence="2">
    <location>
        <begin position="2203"/>
        <end position="2220"/>
    </location>
</feature>
<feature type="region of interest" description="Disordered" evidence="2">
    <location>
        <begin position="1513"/>
        <end position="1541"/>
    </location>
</feature>
<feature type="region of interest" description="Disordered" evidence="2">
    <location>
        <begin position="1168"/>
        <end position="1205"/>
    </location>
</feature>
<protein>
    <recommendedName>
        <fullName evidence="3">CDK5 regulatory subunit-associated protein 2/Myomegalin coiled coil domain-containing protein</fullName>
    </recommendedName>
</protein>
<keyword evidence="1" id="KW-0175">Coiled coil</keyword>
<name>A0AAW0NNU1_9GOBI</name>
<dbReference type="GO" id="GO:0007098">
    <property type="term" value="P:centrosome cycle"/>
    <property type="evidence" value="ECO:0007669"/>
    <property type="project" value="TreeGrafter"/>
</dbReference>
<keyword evidence="5" id="KW-1185">Reference proteome</keyword>
<dbReference type="GO" id="GO:0090063">
    <property type="term" value="P:positive regulation of microtubule nucleation"/>
    <property type="evidence" value="ECO:0007669"/>
    <property type="project" value="TreeGrafter"/>
</dbReference>
<evidence type="ECO:0000313" key="4">
    <source>
        <dbReference type="EMBL" id="KAK7896463.1"/>
    </source>
</evidence>
<dbReference type="PANTHER" id="PTHR46501:SF7">
    <property type="entry name" value="MYOMEGALIN ISOFORM X1"/>
    <property type="match status" value="1"/>
</dbReference>
<feature type="coiled-coil region" evidence="1">
    <location>
        <begin position="1937"/>
        <end position="1975"/>
    </location>
</feature>
<feature type="region of interest" description="Disordered" evidence="2">
    <location>
        <begin position="1126"/>
        <end position="1146"/>
    </location>
</feature>
<dbReference type="PANTHER" id="PTHR46501">
    <property type="entry name" value="MYOMEGALIN"/>
    <property type="match status" value="1"/>
</dbReference>
<feature type="compositionally biased region" description="Polar residues" evidence="2">
    <location>
        <begin position="2289"/>
        <end position="2298"/>
    </location>
</feature>
<gene>
    <name evidence="4" type="ORF">WMY93_021788</name>
</gene>
<feature type="coiled-coil region" evidence="1">
    <location>
        <begin position="1210"/>
        <end position="1254"/>
    </location>
</feature>
<evidence type="ECO:0000313" key="5">
    <source>
        <dbReference type="Proteomes" id="UP001460270"/>
    </source>
</evidence>
<feature type="domain" description="CDK5 regulatory subunit-associated protein 2/Myomegalin coiled coil" evidence="3">
    <location>
        <begin position="837"/>
        <end position="914"/>
    </location>
</feature>
<feature type="compositionally biased region" description="Polar residues" evidence="2">
    <location>
        <begin position="1837"/>
        <end position="1847"/>
    </location>
</feature>
<proteinExistence type="predicted"/>
<feature type="region of interest" description="Disordered" evidence="2">
    <location>
        <begin position="100"/>
        <end position="128"/>
    </location>
</feature>
<evidence type="ECO:0000259" key="3">
    <source>
        <dbReference type="Pfam" id="PF23246"/>
    </source>
</evidence>
<accession>A0AAW0NNU1</accession>
<feature type="coiled-coil region" evidence="1">
    <location>
        <begin position="1870"/>
        <end position="1897"/>
    </location>
</feature>
<feature type="compositionally biased region" description="Low complexity" evidence="2">
    <location>
        <begin position="1168"/>
        <end position="1183"/>
    </location>
</feature>
<organism evidence="4 5">
    <name type="scientific">Mugilogobius chulae</name>
    <name type="common">yellowstripe goby</name>
    <dbReference type="NCBI Taxonomy" id="88201"/>
    <lineage>
        <taxon>Eukaryota</taxon>
        <taxon>Metazoa</taxon>
        <taxon>Chordata</taxon>
        <taxon>Craniata</taxon>
        <taxon>Vertebrata</taxon>
        <taxon>Euteleostomi</taxon>
        <taxon>Actinopterygii</taxon>
        <taxon>Neopterygii</taxon>
        <taxon>Teleostei</taxon>
        <taxon>Neoteleostei</taxon>
        <taxon>Acanthomorphata</taxon>
        <taxon>Gobiaria</taxon>
        <taxon>Gobiiformes</taxon>
        <taxon>Gobioidei</taxon>
        <taxon>Gobiidae</taxon>
        <taxon>Gobionellinae</taxon>
        <taxon>Mugilogobius</taxon>
    </lineage>
</organism>
<feature type="compositionally biased region" description="Basic and acidic residues" evidence="2">
    <location>
        <begin position="100"/>
        <end position="121"/>
    </location>
</feature>
<feature type="coiled-coil region" evidence="1">
    <location>
        <begin position="718"/>
        <end position="950"/>
    </location>
</feature>